<keyword evidence="10" id="KW-1185">Reference proteome</keyword>
<feature type="region of interest" description="Disordered" evidence="8">
    <location>
        <begin position="492"/>
        <end position="515"/>
    </location>
</feature>
<comment type="subcellular location">
    <subcellularLocation>
        <location evidence="1">Mitochondrion</location>
    </subcellularLocation>
</comment>
<dbReference type="GO" id="GO:0006412">
    <property type="term" value="P:translation"/>
    <property type="evidence" value="ECO:0007669"/>
    <property type="project" value="InterPro"/>
</dbReference>
<feature type="region of interest" description="Disordered" evidence="8">
    <location>
        <begin position="580"/>
        <end position="622"/>
    </location>
</feature>
<dbReference type="Proteomes" id="UP001215280">
    <property type="component" value="Unassembled WGS sequence"/>
</dbReference>
<dbReference type="EMBL" id="JARJLG010000065">
    <property type="protein sequence ID" value="KAJ7755072.1"/>
    <property type="molecule type" value="Genomic_DNA"/>
</dbReference>
<keyword evidence="4" id="KW-0408">Iron</keyword>
<dbReference type="InterPro" id="IPR015324">
    <property type="entry name" value="Ribosomal_Rsm22-like"/>
</dbReference>
<dbReference type="PANTHER" id="PTHR13184:SF5">
    <property type="entry name" value="METHYLTRANSFERASE-LIKE PROTEIN 17, MITOCHONDRIAL"/>
    <property type="match status" value="1"/>
</dbReference>
<dbReference type="AlphaFoldDB" id="A0AAD7NCK4"/>
<feature type="compositionally biased region" description="Basic and acidic residues" evidence="8">
    <location>
        <begin position="641"/>
        <end position="656"/>
    </location>
</feature>
<protein>
    <submittedName>
        <fullName evidence="9">Rsm22-domain-containing protein</fullName>
    </submittedName>
</protein>
<reference evidence="9" key="1">
    <citation type="submission" date="2023-03" db="EMBL/GenBank/DDBJ databases">
        <title>Massive genome expansion in bonnet fungi (Mycena s.s.) driven by repeated elements and novel gene families across ecological guilds.</title>
        <authorList>
            <consortium name="Lawrence Berkeley National Laboratory"/>
            <person name="Harder C.B."/>
            <person name="Miyauchi S."/>
            <person name="Viragh M."/>
            <person name="Kuo A."/>
            <person name="Thoen E."/>
            <person name="Andreopoulos B."/>
            <person name="Lu D."/>
            <person name="Skrede I."/>
            <person name="Drula E."/>
            <person name="Henrissat B."/>
            <person name="Morin E."/>
            <person name="Kohler A."/>
            <person name="Barry K."/>
            <person name="LaButti K."/>
            <person name="Morin E."/>
            <person name="Salamov A."/>
            <person name="Lipzen A."/>
            <person name="Mereny Z."/>
            <person name="Hegedus B."/>
            <person name="Baldrian P."/>
            <person name="Stursova M."/>
            <person name="Weitz H."/>
            <person name="Taylor A."/>
            <person name="Grigoriev I.V."/>
            <person name="Nagy L.G."/>
            <person name="Martin F."/>
            <person name="Kauserud H."/>
        </authorList>
    </citation>
    <scope>NUCLEOTIDE SEQUENCE</scope>
    <source>
        <strain evidence="9">CBHHK188m</strain>
    </source>
</reference>
<organism evidence="9 10">
    <name type="scientific">Mycena maculata</name>
    <dbReference type="NCBI Taxonomy" id="230809"/>
    <lineage>
        <taxon>Eukaryota</taxon>
        <taxon>Fungi</taxon>
        <taxon>Dikarya</taxon>
        <taxon>Basidiomycota</taxon>
        <taxon>Agaricomycotina</taxon>
        <taxon>Agaricomycetes</taxon>
        <taxon>Agaricomycetidae</taxon>
        <taxon>Agaricales</taxon>
        <taxon>Marasmiineae</taxon>
        <taxon>Mycenaceae</taxon>
        <taxon>Mycena</taxon>
    </lineage>
</organism>
<dbReference type="SUPFAM" id="SSF53335">
    <property type="entry name" value="S-adenosyl-L-methionine-dependent methyltransferases"/>
    <property type="match status" value="1"/>
</dbReference>
<keyword evidence="3" id="KW-0809">Transit peptide</keyword>
<evidence type="ECO:0000256" key="7">
    <source>
        <dbReference type="ARBA" id="ARBA00045681"/>
    </source>
</evidence>
<evidence type="ECO:0000256" key="3">
    <source>
        <dbReference type="ARBA" id="ARBA00022946"/>
    </source>
</evidence>
<dbReference type="GO" id="GO:0008168">
    <property type="term" value="F:methyltransferase activity"/>
    <property type="evidence" value="ECO:0007669"/>
    <property type="project" value="InterPro"/>
</dbReference>
<keyword evidence="5" id="KW-0411">Iron-sulfur</keyword>
<dbReference type="GO" id="GO:0051536">
    <property type="term" value="F:iron-sulfur cluster binding"/>
    <property type="evidence" value="ECO:0007669"/>
    <property type="project" value="UniProtKB-KW"/>
</dbReference>
<accession>A0AAD7NCK4</accession>
<sequence length="656" mass="73473">MFGATRYGGLRSVLNRPSLVSLFGSSTPVCSPQLKPPIDLDPALRDLLRDVDMSLGGNKRSRAHHTPVKRQLRLEEFPELHSDAVVSGGVTVSELGDDFDLSESRHDSANRKSPAAEFGSRGLGDAVLPLELQNSINLIISESDKRQLHNDAQRLFRDQDEGGRFEDGWDAVYDKKYRTRAQAHEHSERDGSAFASVALPAHFSVIMAVLDHVKRRLEPEWRVERIMDWGAGTGSGLWSGAYTFQEPHTAEEQKNTVDLAISNTTVRQYIGIDKREGLVAIGKRLLRNIDPGPLRVSWHKSFRENDAIPRSEGHYTVALSAFMLSSLPTSVARKALIKEMWSSGAHVLVVIDHNTKQGFESIAAARDYLLNVGRKEFKDPEADGWDIRGSHVVAPCPHDRDCPLNFPGEINLICGFSQRLQRPSFVRRTKHSGQGHEDMGYSYIVIRRGPRPSNPETAVGRVGGIGRTALQRELDKQTPVKELFLHGESEIAQAEEQPESTTEALENNEEIEEPSTPAALEAALRLEAYNWPRLIFPPLKKAGHIILDGCTPEGKIMRMTVPKSQGKQPYYDARKSSWGDIFPHPPKSPPQERYQPPRVKGKQPPIKGADIGKRGGKENKKGVNYESLAVELKTERKKSMRDKIAYKRQEQRWDED</sequence>
<dbReference type="InterPro" id="IPR052571">
    <property type="entry name" value="Mt_RNA_Methyltransferase"/>
</dbReference>
<dbReference type="InterPro" id="IPR029063">
    <property type="entry name" value="SAM-dependent_MTases_sf"/>
</dbReference>
<gene>
    <name evidence="9" type="ORF">DFH07DRAFT_500744</name>
</gene>
<dbReference type="GO" id="GO:0005763">
    <property type="term" value="C:mitochondrial small ribosomal subunit"/>
    <property type="evidence" value="ECO:0007669"/>
    <property type="project" value="TreeGrafter"/>
</dbReference>
<evidence type="ECO:0000313" key="9">
    <source>
        <dbReference type="EMBL" id="KAJ7755072.1"/>
    </source>
</evidence>
<dbReference type="GO" id="GO:0003735">
    <property type="term" value="F:structural constituent of ribosome"/>
    <property type="evidence" value="ECO:0007669"/>
    <property type="project" value="TreeGrafter"/>
</dbReference>
<evidence type="ECO:0000256" key="8">
    <source>
        <dbReference type="SAM" id="MobiDB-lite"/>
    </source>
</evidence>
<dbReference type="PANTHER" id="PTHR13184">
    <property type="entry name" value="37S RIBOSOMAL PROTEIN S22"/>
    <property type="match status" value="1"/>
</dbReference>
<name>A0AAD7NCK4_9AGAR</name>
<feature type="region of interest" description="Disordered" evidence="8">
    <location>
        <begin position="636"/>
        <end position="656"/>
    </location>
</feature>
<evidence type="ECO:0000256" key="2">
    <source>
        <dbReference type="ARBA" id="ARBA00022723"/>
    </source>
</evidence>
<proteinExistence type="predicted"/>
<dbReference type="GO" id="GO:0046872">
    <property type="term" value="F:metal ion binding"/>
    <property type="evidence" value="ECO:0007669"/>
    <property type="project" value="UniProtKB-KW"/>
</dbReference>
<comment type="function">
    <text evidence="7">Mitochondrial ribosome (mitoribosome) assembly factor. Binds at the interface of the head and body domains of the mitochondrial small ribosomal subunit (mt-SSU), occluding the mRNA channel and preventing compaction of the head domain towards the body. Probable inactive methyltransferase: retains the characteristic folding and ability to bind S-adenosyl-L-methionine, but it probably lost its methyltransferase activity.</text>
</comment>
<evidence type="ECO:0000256" key="5">
    <source>
        <dbReference type="ARBA" id="ARBA00023014"/>
    </source>
</evidence>
<evidence type="ECO:0000313" key="10">
    <source>
        <dbReference type="Proteomes" id="UP001215280"/>
    </source>
</evidence>
<evidence type="ECO:0000256" key="4">
    <source>
        <dbReference type="ARBA" id="ARBA00023004"/>
    </source>
</evidence>
<keyword evidence="2" id="KW-0479">Metal-binding</keyword>
<comment type="caution">
    <text evidence="9">The sequence shown here is derived from an EMBL/GenBank/DDBJ whole genome shotgun (WGS) entry which is preliminary data.</text>
</comment>
<keyword evidence="6" id="KW-0496">Mitochondrion</keyword>
<dbReference type="Pfam" id="PF09243">
    <property type="entry name" value="Rsm22"/>
    <property type="match status" value="2"/>
</dbReference>
<feature type="compositionally biased region" description="Basic and acidic residues" evidence="8">
    <location>
        <begin position="610"/>
        <end position="622"/>
    </location>
</feature>
<evidence type="ECO:0000256" key="6">
    <source>
        <dbReference type="ARBA" id="ARBA00023128"/>
    </source>
</evidence>
<evidence type="ECO:0000256" key="1">
    <source>
        <dbReference type="ARBA" id="ARBA00004173"/>
    </source>
</evidence>